<reference evidence="2" key="3">
    <citation type="submission" date="2021-01" db="EMBL/GenBank/DDBJ databases">
        <authorList>
            <consortium name="Aspergillus luchuensis mut. kawachii IFO 4304 genome sequencing consortium"/>
            <person name="Kazuki M."/>
            <person name="Futagami T."/>
        </authorList>
    </citation>
    <scope>NUCLEOTIDE SEQUENCE</scope>
    <source>
        <strain evidence="2">IFO 4308</strain>
    </source>
</reference>
<dbReference type="KEGG" id="aluc:AKAW2_70219S"/>
<proteinExistence type="predicted"/>
<evidence type="ECO:0000256" key="1">
    <source>
        <dbReference type="SAM" id="MobiDB-lite"/>
    </source>
</evidence>
<dbReference type="InterPro" id="IPR037647">
    <property type="entry name" value="HIRIP3"/>
</dbReference>
<dbReference type="PANTHER" id="PTHR15410">
    <property type="entry name" value="HIRA-INTERACTING PROTEIN 3"/>
    <property type="match status" value="1"/>
</dbReference>
<dbReference type="OrthoDB" id="552755at2759"/>
<gene>
    <name evidence="2" type="ORF">AKAW2_70219S</name>
    <name evidence="3" type="ORF">RIB2604_01803500</name>
</gene>
<reference evidence="4" key="2">
    <citation type="submission" date="2016-02" db="EMBL/GenBank/DDBJ databases">
        <title>Genome sequencing of Aspergillus luchuensis NBRC 4314.</title>
        <authorList>
            <person name="Yamada O."/>
        </authorList>
    </citation>
    <scope>NUCLEOTIDE SEQUENCE [LARGE SCALE GENOMIC DNA]</scope>
    <source>
        <strain evidence="4">RIB 2604</strain>
    </source>
</reference>
<name>A0A146FGT9_ASPKA</name>
<evidence type="ECO:0000313" key="2">
    <source>
        <dbReference type="EMBL" id="BCS03341.1"/>
    </source>
</evidence>
<feature type="compositionally biased region" description="Basic residues" evidence="1">
    <location>
        <begin position="340"/>
        <end position="349"/>
    </location>
</feature>
<dbReference type="Proteomes" id="UP000075230">
    <property type="component" value="Unassembled WGS sequence"/>
</dbReference>
<organism evidence="3 4">
    <name type="scientific">Aspergillus kawachii</name>
    <name type="common">White koji mold</name>
    <name type="synonym">Aspergillus awamori var. kawachi</name>
    <dbReference type="NCBI Taxonomy" id="1069201"/>
    <lineage>
        <taxon>Eukaryota</taxon>
        <taxon>Fungi</taxon>
        <taxon>Dikarya</taxon>
        <taxon>Ascomycota</taxon>
        <taxon>Pezizomycotina</taxon>
        <taxon>Eurotiomycetes</taxon>
        <taxon>Eurotiomycetidae</taxon>
        <taxon>Eurotiales</taxon>
        <taxon>Aspergillaceae</taxon>
        <taxon>Aspergillus</taxon>
        <taxon>Aspergillus subgen. Circumdati</taxon>
    </lineage>
</organism>
<dbReference type="PANTHER" id="PTHR15410:SF2">
    <property type="entry name" value="HIRA-INTERACTING PROTEIN 3"/>
    <property type="match status" value="1"/>
</dbReference>
<feature type="compositionally biased region" description="Basic and acidic residues" evidence="1">
    <location>
        <begin position="319"/>
        <end position="339"/>
    </location>
</feature>
<dbReference type="GO" id="GO:0005634">
    <property type="term" value="C:nucleus"/>
    <property type="evidence" value="ECO:0007669"/>
    <property type="project" value="TreeGrafter"/>
</dbReference>
<dbReference type="Proteomes" id="UP000661280">
    <property type="component" value="Chromosome 7"/>
</dbReference>
<dbReference type="RefSeq" id="XP_041547103.1">
    <property type="nucleotide sequence ID" value="XM_041682775.1"/>
</dbReference>
<accession>A0A146FGT9</accession>
<dbReference type="EMBL" id="BCWF01000018">
    <property type="protein sequence ID" value="GAT24521.1"/>
    <property type="molecule type" value="Genomic_DNA"/>
</dbReference>
<sequence>MAPRYALSSSEPESEAESASGRPADDVLEKALRDAVTQVYKSGKMEELTVKRVRLAAEKELQLEEGFYKTQGDWKTRSEQIIKDQVEEEEKATQEPVPDDEEEAASSASEDAKPAKRARPEKPSTSRKRHKKSASESDGGDAANGSPDEDEDKVEKVPKKQTKATPKKQQSPKTSEDYVQDSDEEEGAKPEKAEETPKDDSESELSVVLDEEPKPKPNRKRQKSAEAPPRKGRKQTTAKGKDADIDPNQAEIKRLQGWLLKCGIRKMWARELAPYDTPKAKINHLKGMLKDAGMEGRYSVEKANRIREERELKADLEMVQEGAKRWGKESGSENSDDSRPKRRLNRGRKSLAFLESEGEETD</sequence>
<feature type="compositionally biased region" description="Basic and acidic residues" evidence="1">
    <location>
        <begin position="187"/>
        <end position="200"/>
    </location>
</feature>
<evidence type="ECO:0000313" key="3">
    <source>
        <dbReference type="EMBL" id="GAT24521.1"/>
    </source>
</evidence>
<feature type="region of interest" description="Disordered" evidence="1">
    <location>
        <begin position="319"/>
        <end position="362"/>
    </location>
</feature>
<feature type="compositionally biased region" description="Basic and acidic residues" evidence="1">
    <location>
        <begin position="72"/>
        <end position="85"/>
    </location>
</feature>
<feature type="compositionally biased region" description="Basic and acidic residues" evidence="1">
    <location>
        <begin position="110"/>
        <end position="124"/>
    </location>
</feature>
<reference evidence="2" key="4">
    <citation type="submission" date="2021-02" db="EMBL/GenBank/DDBJ databases">
        <title>Aspergillus luchuensis mut. kawachii IFO 4304 genome sequence.</title>
        <authorList>
            <person name="Mori K."/>
            <person name="Kadooka C."/>
            <person name="Goto M."/>
            <person name="Futagami T."/>
        </authorList>
    </citation>
    <scope>NUCLEOTIDE SEQUENCE</scope>
    <source>
        <strain evidence="2">IFO 4308</strain>
    </source>
</reference>
<dbReference type="EMBL" id="AP024431">
    <property type="protein sequence ID" value="BCS03341.1"/>
    <property type="molecule type" value="Genomic_DNA"/>
</dbReference>
<feature type="region of interest" description="Disordered" evidence="1">
    <location>
        <begin position="1"/>
        <end position="26"/>
    </location>
</feature>
<feature type="region of interest" description="Disordered" evidence="1">
    <location>
        <begin position="61"/>
        <end position="249"/>
    </location>
</feature>
<reference evidence="3 4" key="1">
    <citation type="journal article" date="2016" name="DNA Res.">
        <title>Genome sequence of Aspergillus luchuensis NBRC 4314.</title>
        <authorList>
            <person name="Yamada O."/>
            <person name="Machida M."/>
            <person name="Hosoyama A."/>
            <person name="Goto M."/>
            <person name="Takahashi T."/>
            <person name="Futagami T."/>
            <person name="Yamagata Y."/>
            <person name="Takeuchi M."/>
            <person name="Kobayashi T."/>
            <person name="Koike H."/>
            <person name="Abe K."/>
            <person name="Asai K."/>
            <person name="Arita M."/>
            <person name="Fujita N."/>
            <person name="Fukuda K."/>
            <person name="Higa K."/>
            <person name="Horikawa H."/>
            <person name="Ishikawa T."/>
            <person name="Jinno K."/>
            <person name="Kato Y."/>
            <person name="Kirimura K."/>
            <person name="Mizutani O."/>
            <person name="Nakasone K."/>
            <person name="Sano M."/>
            <person name="Shiraishi Y."/>
            <person name="Tsukahara M."/>
            <person name="Gomi K."/>
        </authorList>
    </citation>
    <scope>NUCLEOTIDE SEQUENCE [LARGE SCALE GENOMIC DNA]</scope>
    <source>
        <strain evidence="3 4">RIB 2604</strain>
    </source>
</reference>
<dbReference type="GeneID" id="64964662"/>
<protein>
    <submittedName>
        <fullName evidence="3">Transcriptional regulator</fullName>
    </submittedName>
</protein>
<dbReference type="VEuPathDB" id="FungiDB:ASPFODRAFT_46325"/>
<dbReference type="AlphaFoldDB" id="A0A146FGT9"/>
<evidence type="ECO:0000313" key="5">
    <source>
        <dbReference type="Proteomes" id="UP000661280"/>
    </source>
</evidence>
<keyword evidence="5" id="KW-1185">Reference proteome</keyword>
<evidence type="ECO:0000313" key="4">
    <source>
        <dbReference type="Proteomes" id="UP000075230"/>
    </source>
</evidence>